<gene>
    <name evidence="2" type="ORF">AA2016_6558</name>
    <name evidence="3" type="ORF">FHS67_004994</name>
</gene>
<accession>A0AAC9ATI4</accession>
<dbReference type="InterPro" id="IPR002525">
    <property type="entry name" value="Transp_IS110-like_N"/>
</dbReference>
<dbReference type="EMBL" id="JACICB010000021">
    <property type="protein sequence ID" value="MBB3708654.1"/>
    <property type="molecule type" value="Genomic_DNA"/>
</dbReference>
<dbReference type="EMBL" id="CP015009">
    <property type="protein sequence ID" value="AMS45450.1"/>
    <property type="molecule type" value="Genomic_DNA"/>
</dbReference>
<evidence type="ECO:0000313" key="3">
    <source>
        <dbReference type="EMBL" id="MBB3708654.1"/>
    </source>
</evidence>
<dbReference type="GO" id="GO:0003677">
    <property type="term" value="F:DNA binding"/>
    <property type="evidence" value="ECO:0007669"/>
    <property type="project" value="InterPro"/>
</dbReference>
<protein>
    <submittedName>
        <fullName evidence="2">Transposase</fullName>
    </submittedName>
</protein>
<dbReference type="AlphaFoldDB" id="A0AAC9ATI4"/>
<dbReference type="Proteomes" id="UP000577697">
    <property type="component" value="Unassembled WGS sequence"/>
</dbReference>
<organism evidence="2 4">
    <name type="scientific">Aminobacter aminovorans</name>
    <name type="common">Chelatobacter heintzii</name>
    <dbReference type="NCBI Taxonomy" id="83263"/>
    <lineage>
        <taxon>Bacteria</taxon>
        <taxon>Pseudomonadati</taxon>
        <taxon>Pseudomonadota</taxon>
        <taxon>Alphaproteobacteria</taxon>
        <taxon>Hyphomicrobiales</taxon>
        <taxon>Phyllobacteriaceae</taxon>
        <taxon>Aminobacter</taxon>
    </lineage>
</organism>
<reference evidence="2 4" key="1">
    <citation type="submission" date="2016-03" db="EMBL/GenBank/DDBJ databases">
        <title>Complete genome of Aminobacter aminovorans KCTC 2477.</title>
        <authorList>
            <person name="Kim K.M."/>
        </authorList>
    </citation>
    <scope>NUCLEOTIDE SEQUENCE [LARGE SCALE GENOMIC DNA]</scope>
    <source>
        <strain evidence="2 4">KCTC 2477</strain>
        <plasmid evidence="2 4">pAA04</plasmid>
    </source>
</reference>
<reference evidence="3 5" key="2">
    <citation type="submission" date="2020-08" db="EMBL/GenBank/DDBJ databases">
        <title>Genomic Encyclopedia of Type Strains, Phase IV (KMG-IV): sequencing the most valuable type-strain genomes for metagenomic binning, comparative biology and taxonomic classification.</title>
        <authorList>
            <person name="Goeker M."/>
        </authorList>
    </citation>
    <scope>NUCLEOTIDE SEQUENCE [LARGE SCALE GENOMIC DNA]</scope>
    <source>
        <strain evidence="3 5">DSM 10368</strain>
    </source>
</reference>
<evidence type="ECO:0000313" key="2">
    <source>
        <dbReference type="EMBL" id="AMS45450.1"/>
    </source>
</evidence>
<feature type="domain" description="Transposase IS110-like N-terminal" evidence="1">
    <location>
        <begin position="14"/>
        <end position="121"/>
    </location>
</feature>
<dbReference type="KEGG" id="aak:AA2016_6558"/>
<evidence type="ECO:0000259" key="1">
    <source>
        <dbReference type="Pfam" id="PF01548"/>
    </source>
</evidence>
<evidence type="ECO:0000313" key="4">
    <source>
        <dbReference type="Proteomes" id="UP000075755"/>
    </source>
</evidence>
<name>A0AAC9ATI4_AMIAI</name>
<keyword evidence="2" id="KW-0614">Plasmid</keyword>
<dbReference type="Proteomes" id="UP000075755">
    <property type="component" value="Plasmid pAA04"/>
</dbReference>
<dbReference type="GO" id="GO:0004803">
    <property type="term" value="F:transposase activity"/>
    <property type="evidence" value="ECO:0007669"/>
    <property type="project" value="InterPro"/>
</dbReference>
<keyword evidence="5" id="KW-1185">Reference proteome</keyword>
<sequence length="122" mass="13745">MTTSDSTPVAAVLVAIDIAKVRNEVLIEASGHKRRRRLLVLNTRADHDRLIEVLQAYGRPVVCAFEATGNYHRPIAWRLAEAGFEVRLVSSLALARTREALHNSWDKNDPKLAQVILHMLRI</sequence>
<proteinExistence type="predicted"/>
<geneLocation type="plasmid" evidence="2 4">
    <name>pAA04</name>
</geneLocation>
<evidence type="ECO:0000313" key="5">
    <source>
        <dbReference type="Proteomes" id="UP000577697"/>
    </source>
</evidence>
<dbReference type="GO" id="GO:0006313">
    <property type="term" value="P:DNA transposition"/>
    <property type="evidence" value="ECO:0007669"/>
    <property type="project" value="InterPro"/>
</dbReference>
<dbReference type="Pfam" id="PF01548">
    <property type="entry name" value="DEDD_Tnp_IS110"/>
    <property type="match status" value="1"/>
</dbReference>